<dbReference type="GO" id="GO:0007155">
    <property type="term" value="P:cell adhesion"/>
    <property type="evidence" value="ECO:0007669"/>
    <property type="project" value="InterPro"/>
</dbReference>
<evidence type="ECO:0000256" key="4">
    <source>
        <dbReference type="ARBA" id="ARBA00022737"/>
    </source>
</evidence>
<dbReference type="InterPro" id="IPR000413">
    <property type="entry name" value="Integrin_alpha"/>
</dbReference>
<protein>
    <recommendedName>
        <fullName evidence="8">Calcium-binding protein</fullName>
    </recommendedName>
</protein>
<proteinExistence type="predicted"/>
<dbReference type="SMART" id="SM00191">
    <property type="entry name" value="Int_alpha"/>
    <property type="match status" value="5"/>
</dbReference>
<name>A0A418WDH2_9PROT</name>
<gene>
    <name evidence="6" type="ORF">D3874_14305</name>
</gene>
<evidence type="ECO:0000256" key="5">
    <source>
        <dbReference type="ARBA" id="ARBA00023180"/>
    </source>
</evidence>
<evidence type="ECO:0008006" key="8">
    <source>
        <dbReference type="Google" id="ProtNLM"/>
    </source>
</evidence>
<keyword evidence="3" id="KW-0732">Signal</keyword>
<dbReference type="InterPro" id="IPR050557">
    <property type="entry name" value="RTX_toxin/Mannuronan_C5-epim"/>
</dbReference>
<dbReference type="InterPro" id="IPR018511">
    <property type="entry name" value="Hemolysin-typ_Ca-bd_CS"/>
</dbReference>
<dbReference type="PANTHER" id="PTHR38340:SF1">
    <property type="entry name" value="S-LAYER PROTEIN"/>
    <property type="match status" value="1"/>
</dbReference>
<sequence length="962" mass="95911">MMLPLSRKAATTGGYNRRMCCIAFGGHMPAFPSTIDLAALNGSDGFALVGPGDYQAEFNGDHVAGVGDINGDGFDDVLSGATRVGAWYDGAVQLIRGTDAPHPALGSLGGFEFVPEGGEYEYFGRVQGAGDVNGDGFADFIASGGGGTLYYTPANYVVFGSDGALPYSLVTVNGTNGFKVQDGTVSAAGDVNGDGFSDLFLGTSVVFGKAGGFTEFVDATGLDGTNGFALTGVVGPYTSAGDVNGDGFGDLIIGNSQADTNGTNSGEAYLVFGKAGGFAASFDPATVDGTTGFKIVGAAAGDMAGRSVASAGDVNGDGFDDIVVFASGAATSYVVFGKASGFGAGINLASINGTNGFRITGSTTTAKAAGDLNGDGLGDLVLNSGHVVFGQAGFTVPDIDVSTLDGTNGFSVVGTGIDIRSWNFTAAGDINGDGFDDLAVGTPFADDPAGEYSYAQYPNAVGMVFFIFGHVGPAQNWVGTSANELHVGSGDDDILNGAGGKDHLKGIGGDDTLIGGPGGDILDGGEGIDTASFVGALGGVNVQLLTGGATGPGIGNDTLFSIENVIGSQFDDFIIGSFGNNRLDGGAGADLMDASLGDDTYVVDNVGDTLGEDPNEGNDTVETRLAALTLFANVENLTYVGSGNFSATGNKLANNIEGGSGDDALNGSLGNDVLYGGAGHDELNGGRGTDTLHGGTGDDTYIVDHPGDVVEEAVGEGLDTVETTLNYTLGDNVDALLLRGTGALSGTGNGLANTLTGNAANNTLSGLGGDDTLLGKGGNDKLLGAEGADLLDGGTGDDSMRGGLGDDTYVVDSVGDVASEANGGGVDTVRTSVSFTLGSGLDNLIITTSQAANGTGNNLANILTGGNGANVLTGGGGNDTLTGDSGADTFVFGTGFGHDRITDFAANDLIRFEDGLFTDFADVMAHASQSGADVVIDHAHAHTITIENYVLGNLNAGDFLFA</sequence>
<comment type="subcellular location">
    <subcellularLocation>
        <location evidence="1">Secreted</location>
    </subcellularLocation>
</comment>
<dbReference type="Pfam" id="PF00353">
    <property type="entry name" value="HemolysinCabind"/>
    <property type="match status" value="6"/>
</dbReference>
<dbReference type="PRINTS" id="PR01185">
    <property type="entry name" value="INTEGRINA"/>
</dbReference>
<reference evidence="6 7" key="1">
    <citation type="submission" date="2018-09" db="EMBL/GenBank/DDBJ databases">
        <authorList>
            <person name="Zhu H."/>
        </authorList>
    </citation>
    <scope>NUCLEOTIDE SEQUENCE [LARGE SCALE GENOMIC DNA]</scope>
    <source>
        <strain evidence="6 7">K1W22B-8</strain>
    </source>
</reference>
<dbReference type="PROSITE" id="PS00330">
    <property type="entry name" value="HEMOLYSIN_CALCIUM"/>
    <property type="match status" value="6"/>
</dbReference>
<comment type="caution">
    <text evidence="6">The sequence shown here is derived from an EMBL/GenBank/DDBJ whole genome shotgun (WGS) entry which is preliminary data.</text>
</comment>
<evidence type="ECO:0000256" key="1">
    <source>
        <dbReference type="ARBA" id="ARBA00004613"/>
    </source>
</evidence>
<evidence type="ECO:0000256" key="3">
    <source>
        <dbReference type="ARBA" id="ARBA00022729"/>
    </source>
</evidence>
<dbReference type="PRINTS" id="PR00313">
    <property type="entry name" value="CABNDNGRPT"/>
</dbReference>
<keyword evidence="5" id="KW-0325">Glycoprotein</keyword>
<dbReference type="Proteomes" id="UP000284605">
    <property type="component" value="Unassembled WGS sequence"/>
</dbReference>
<dbReference type="InterPro" id="IPR001343">
    <property type="entry name" value="Hemolysn_Ca-bd"/>
</dbReference>
<keyword evidence="7" id="KW-1185">Reference proteome</keyword>
<dbReference type="GO" id="GO:0005576">
    <property type="term" value="C:extracellular region"/>
    <property type="evidence" value="ECO:0007669"/>
    <property type="project" value="UniProtKB-SubCell"/>
</dbReference>
<accession>A0A418WDH2</accession>
<evidence type="ECO:0000256" key="2">
    <source>
        <dbReference type="ARBA" id="ARBA00022525"/>
    </source>
</evidence>
<dbReference type="Pfam" id="PF01839">
    <property type="entry name" value="FG-GAP"/>
    <property type="match status" value="3"/>
</dbReference>
<evidence type="ECO:0000313" key="6">
    <source>
        <dbReference type="EMBL" id="RJF88044.1"/>
    </source>
</evidence>
<dbReference type="PANTHER" id="PTHR38340">
    <property type="entry name" value="S-LAYER PROTEIN"/>
    <property type="match status" value="1"/>
</dbReference>
<dbReference type="GO" id="GO:0005509">
    <property type="term" value="F:calcium ion binding"/>
    <property type="evidence" value="ECO:0007669"/>
    <property type="project" value="InterPro"/>
</dbReference>
<evidence type="ECO:0000313" key="7">
    <source>
        <dbReference type="Proteomes" id="UP000284605"/>
    </source>
</evidence>
<dbReference type="EMBL" id="QYUK01000011">
    <property type="protein sequence ID" value="RJF88044.1"/>
    <property type="molecule type" value="Genomic_DNA"/>
</dbReference>
<dbReference type="InterPro" id="IPR028994">
    <property type="entry name" value="Integrin_alpha_N"/>
</dbReference>
<dbReference type="InterPro" id="IPR013517">
    <property type="entry name" value="FG-GAP"/>
</dbReference>
<organism evidence="6 7">
    <name type="scientific">Oleomonas cavernae</name>
    <dbReference type="NCBI Taxonomy" id="2320859"/>
    <lineage>
        <taxon>Bacteria</taxon>
        <taxon>Pseudomonadati</taxon>
        <taxon>Pseudomonadota</taxon>
        <taxon>Alphaproteobacteria</taxon>
        <taxon>Acetobacterales</taxon>
        <taxon>Acetobacteraceae</taxon>
        <taxon>Oleomonas</taxon>
    </lineage>
</organism>
<dbReference type="Gene3D" id="2.150.10.10">
    <property type="entry name" value="Serralysin-like metalloprotease, C-terminal"/>
    <property type="match status" value="5"/>
</dbReference>
<dbReference type="Gene3D" id="2.130.10.130">
    <property type="entry name" value="Integrin alpha, N-terminal"/>
    <property type="match status" value="3"/>
</dbReference>
<dbReference type="InterPro" id="IPR013519">
    <property type="entry name" value="Int_alpha_beta-p"/>
</dbReference>
<dbReference type="InterPro" id="IPR011049">
    <property type="entry name" value="Serralysin-like_metalloprot_C"/>
</dbReference>
<keyword evidence="2" id="KW-0964">Secreted</keyword>
<dbReference type="SUPFAM" id="SSF51120">
    <property type="entry name" value="beta-Roll"/>
    <property type="match status" value="3"/>
</dbReference>
<keyword evidence="4" id="KW-0677">Repeat</keyword>
<dbReference type="GO" id="GO:0008305">
    <property type="term" value="C:integrin complex"/>
    <property type="evidence" value="ECO:0007669"/>
    <property type="project" value="InterPro"/>
</dbReference>
<dbReference type="AlphaFoldDB" id="A0A418WDH2"/>
<dbReference type="SUPFAM" id="SSF69318">
    <property type="entry name" value="Integrin alpha N-terminal domain"/>
    <property type="match status" value="2"/>
</dbReference>